<gene>
    <name evidence="2" type="ORF">IV203_017441</name>
</gene>
<keyword evidence="3" id="KW-1185">Reference proteome</keyword>
<organism evidence="2 3">
    <name type="scientific">Nitzschia inconspicua</name>
    <dbReference type="NCBI Taxonomy" id="303405"/>
    <lineage>
        <taxon>Eukaryota</taxon>
        <taxon>Sar</taxon>
        <taxon>Stramenopiles</taxon>
        <taxon>Ochrophyta</taxon>
        <taxon>Bacillariophyta</taxon>
        <taxon>Bacillariophyceae</taxon>
        <taxon>Bacillariophycidae</taxon>
        <taxon>Bacillariales</taxon>
        <taxon>Bacillariaceae</taxon>
        <taxon>Nitzschia</taxon>
    </lineage>
</organism>
<comment type="caution">
    <text evidence="2">The sequence shown here is derived from an EMBL/GenBank/DDBJ whole genome shotgun (WGS) entry which is preliminary data.</text>
</comment>
<accession>A0A9K3P9Q0</accession>
<evidence type="ECO:0000313" key="2">
    <source>
        <dbReference type="EMBL" id="KAG7338950.1"/>
    </source>
</evidence>
<reference evidence="2" key="1">
    <citation type="journal article" date="2021" name="Sci. Rep.">
        <title>Diploid genomic architecture of Nitzschia inconspicua, an elite biomass production diatom.</title>
        <authorList>
            <person name="Oliver A."/>
            <person name="Podell S."/>
            <person name="Pinowska A."/>
            <person name="Traller J.C."/>
            <person name="Smith S.R."/>
            <person name="McClure R."/>
            <person name="Beliaev A."/>
            <person name="Bohutskyi P."/>
            <person name="Hill E.A."/>
            <person name="Rabines A."/>
            <person name="Zheng H."/>
            <person name="Allen L.Z."/>
            <person name="Kuo A."/>
            <person name="Grigoriev I.V."/>
            <person name="Allen A.E."/>
            <person name="Hazlebeck D."/>
            <person name="Allen E.E."/>
        </authorList>
    </citation>
    <scope>NUCLEOTIDE SEQUENCE</scope>
    <source>
        <strain evidence="2">Hildebrandi</strain>
    </source>
</reference>
<dbReference type="EMBL" id="JAGRRH010000044">
    <property type="protein sequence ID" value="KAG7338950.1"/>
    <property type="molecule type" value="Genomic_DNA"/>
</dbReference>
<feature type="region of interest" description="Disordered" evidence="1">
    <location>
        <begin position="47"/>
        <end position="90"/>
    </location>
</feature>
<protein>
    <submittedName>
        <fullName evidence="2">Uncharacterized protein</fullName>
    </submittedName>
</protein>
<dbReference type="AlphaFoldDB" id="A0A9K3P9Q0"/>
<evidence type="ECO:0000313" key="3">
    <source>
        <dbReference type="Proteomes" id="UP000693970"/>
    </source>
</evidence>
<evidence type="ECO:0000256" key="1">
    <source>
        <dbReference type="SAM" id="MobiDB-lite"/>
    </source>
</evidence>
<dbReference type="Proteomes" id="UP000693970">
    <property type="component" value="Unassembled WGS sequence"/>
</dbReference>
<feature type="region of interest" description="Disordered" evidence="1">
    <location>
        <begin position="130"/>
        <end position="177"/>
    </location>
</feature>
<sequence length="177" mass="20049">MNGRVDDDTSSFAVFSKVDELVSKPVLAPLKKSDRLVFTSWEEERRHEDQVRKVSGHQQVGSGYTAFKKKNDAEEAKERKRKAQIEKRIRPDDKEYFIPSPTFVGWKFDYIFTTRIDRGGTGYYWDGHDSIKSLKGGPTEAATTSSTSDNGRDKKTTTTDDAGTTSSDNKPKRKSEK</sequence>
<dbReference type="OrthoDB" id="42462at2759"/>
<name>A0A9K3P9Q0_9STRA</name>
<feature type="compositionally biased region" description="Basic and acidic residues" evidence="1">
    <location>
        <begin position="69"/>
        <end position="90"/>
    </location>
</feature>
<reference evidence="2" key="2">
    <citation type="submission" date="2021-04" db="EMBL/GenBank/DDBJ databases">
        <authorList>
            <person name="Podell S."/>
        </authorList>
    </citation>
    <scope>NUCLEOTIDE SEQUENCE</scope>
    <source>
        <strain evidence="2">Hildebrandi</strain>
    </source>
</reference>
<feature type="compositionally biased region" description="Low complexity" evidence="1">
    <location>
        <begin position="159"/>
        <end position="168"/>
    </location>
</feature>
<proteinExistence type="predicted"/>